<evidence type="ECO:0000256" key="13">
    <source>
        <dbReference type="ARBA" id="ARBA00023316"/>
    </source>
</evidence>
<evidence type="ECO:0000256" key="6">
    <source>
        <dbReference type="ARBA" id="ARBA00022670"/>
    </source>
</evidence>
<evidence type="ECO:0000313" key="19">
    <source>
        <dbReference type="Proteomes" id="UP000309128"/>
    </source>
</evidence>
<dbReference type="GO" id="GO:0071555">
    <property type="term" value="P:cell wall organization"/>
    <property type="evidence" value="ECO:0007669"/>
    <property type="project" value="UniProtKB-KW"/>
</dbReference>
<dbReference type="Proteomes" id="UP000309128">
    <property type="component" value="Unassembled WGS sequence"/>
</dbReference>
<dbReference type="NCBIfam" id="TIGR03423">
    <property type="entry name" value="pbp2_mrdA"/>
    <property type="match status" value="1"/>
</dbReference>
<dbReference type="GO" id="GO:0009252">
    <property type="term" value="P:peptidoglycan biosynthetic process"/>
    <property type="evidence" value="ECO:0007669"/>
    <property type="project" value="UniProtKB-KW"/>
</dbReference>
<dbReference type="GO" id="GO:0008658">
    <property type="term" value="F:penicillin binding"/>
    <property type="evidence" value="ECO:0007669"/>
    <property type="project" value="InterPro"/>
</dbReference>
<comment type="similarity">
    <text evidence="3">Belongs to the transpeptidase family.</text>
</comment>
<dbReference type="InterPro" id="IPR017790">
    <property type="entry name" value="Penicillin-binding_protein_2"/>
</dbReference>
<keyword evidence="6" id="KW-0645">Protease</keyword>
<evidence type="ECO:0000256" key="9">
    <source>
        <dbReference type="ARBA" id="ARBA00022960"/>
    </source>
</evidence>
<proteinExistence type="inferred from homology"/>
<accession>A0A5S4FLM4</accession>
<evidence type="ECO:0000256" key="1">
    <source>
        <dbReference type="ARBA" id="ARBA00004167"/>
    </source>
</evidence>
<evidence type="ECO:0000256" key="4">
    <source>
        <dbReference type="ARBA" id="ARBA00022475"/>
    </source>
</evidence>
<dbReference type="InterPro" id="IPR050515">
    <property type="entry name" value="Beta-lactam/transpept"/>
</dbReference>
<dbReference type="SUPFAM" id="SSF56519">
    <property type="entry name" value="Penicillin binding protein dimerisation domain"/>
    <property type="match status" value="1"/>
</dbReference>
<dbReference type="PANTHER" id="PTHR30627">
    <property type="entry name" value="PEPTIDOGLYCAN D,D-TRANSPEPTIDASE"/>
    <property type="match status" value="1"/>
</dbReference>
<keyword evidence="19" id="KW-1185">Reference proteome</keyword>
<dbReference type="InterPro" id="IPR005311">
    <property type="entry name" value="PBP_dimer"/>
</dbReference>
<keyword evidence="9" id="KW-0133">Cell shape</keyword>
<evidence type="ECO:0000259" key="16">
    <source>
        <dbReference type="Pfam" id="PF00905"/>
    </source>
</evidence>
<dbReference type="Gene3D" id="3.90.1310.10">
    <property type="entry name" value="Penicillin-binding protein 2a (Domain 2)"/>
    <property type="match status" value="1"/>
</dbReference>
<feature type="transmembrane region" description="Helical" evidence="15">
    <location>
        <begin position="7"/>
        <end position="26"/>
    </location>
</feature>
<dbReference type="RefSeq" id="WP_138672057.1">
    <property type="nucleotide sequence ID" value="NZ_VCKY01000206.1"/>
</dbReference>
<comment type="subcellular location">
    <subcellularLocation>
        <location evidence="2">Cell membrane</location>
    </subcellularLocation>
    <subcellularLocation>
        <location evidence="1">Membrane</location>
        <topology evidence="1">Single-pass membrane protein</topology>
    </subcellularLocation>
</comment>
<dbReference type="GO" id="GO:0009002">
    <property type="term" value="F:serine-type D-Ala-D-Ala carboxypeptidase activity"/>
    <property type="evidence" value="ECO:0007669"/>
    <property type="project" value="UniProtKB-EC"/>
</dbReference>
<dbReference type="AlphaFoldDB" id="A0A5S4FLM4"/>
<evidence type="ECO:0000256" key="3">
    <source>
        <dbReference type="ARBA" id="ARBA00007171"/>
    </source>
</evidence>
<protein>
    <submittedName>
        <fullName evidence="18">Penicillin-binding protein 2</fullName>
        <ecNumber evidence="18">3.4.16.4</ecNumber>
    </submittedName>
</protein>
<gene>
    <name evidence="18" type="primary">mrdA</name>
    <name evidence="18" type="ORF">ETD86_41210</name>
</gene>
<evidence type="ECO:0000313" key="18">
    <source>
        <dbReference type="EMBL" id="TMR10036.1"/>
    </source>
</evidence>
<feature type="region of interest" description="Disordered" evidence="14">
    <location>
        <begin position="618"/>
        <end position="669"/>
    </location>
</feature>
<organism evidence="18 19">
    <name type="scientific">Nonomuraea turkmeniaca</name>
    <dbReference type="NCBI Taxonomy" id="103838"/>
    <lineage>
        <taxon>Bacteria</taxon>
        <taxon>Bacillati</taxon>
        <taxon>Actinomycetota</taxon>
        <taxon>Actinomycetes</taxon>
        <taxon>Streptosporangiales</taxon>
        <taxon>Streptosporangiaceae</taxon>
        <taxon>Nonomuraea</taxon>
    </lineage>
</organism>
<dbReference type="PANTHER" id="PTHR30627:SF2">
    <property type="entry name" value="PEPTIDOGLYCAN D,D-TRANSPEPTIDASE MRDA"/>
    <property type="match status" value="1"/>
</dbReference>
<keyword evidence="18" id="KW-0121">Carboxypeptidase</keyword>
<name>A0A5S4FLM4_9ACTN</name>
<keyword evidence="7 15" id="KW-0812">Transmembrane</keyword>
<evidence type="ECO:0000256" key="8">
    <source>
        <dbReference type="ARBA" id="ARBA00022801"/>
    </source>
</evidence>
<dbReference type="GO" id="GO:0006508">
    <property type="term" value="P:proteolysis"/>
    <property type="evidence" value="ECO:0007669"/>
    <property type="project" value="UniProtKB-KW"/>
</dbReference>
<dbReference type="EMBL" id="VCKY01000206">
    <property type="protein sequence ID" value="TMR10036.1"/>
    <property type="molecule type" value="Genomic_DNA"/>
</dbReference>
<dbReference type="GO" id="GO:0071972">
    <property type="term" value="F:peptidoglycan L,D-transpeptidase activity"/>
    <property type="evidence" value="ECO:0007669"/>
    <property type="project" value="TreeGrafter"/>
</dbReference>
<keyword evidence="13" id="KW-0961">Cell wall biogenesis/degradation</keyword>
<evidence type="ECO:0000256" key="15">
    <source>
        <dbReference type="SAM" id="Phobius"/>
    </source>
</evidence>
<feature type="region of interest" description="Disordered" evidence="14">
    <location>
        <begin position="198"/>
        <end position="222"/>
    </location>
</feature>
<dbReference type="GO" id="GO:0005886">
    <property type="term" value="C:plasma membrane"/>
    <property type="evidence" value="ECO:0007669"/>
    <property type="project" value="UniProtKB-SubCell"/>
</dbReference>
<feature type="domain" description="Penicillin-binding protein dimerisation" evidence="17">
    <location>
        <begin position="49"/>
        <end position="214"/>
    </location>
</feature>
<dbReference type="InterPro" id="IPR001460">
    <property type="entry name" value="PCN-bd_Tpept"/>
</dbReference>
<reference evidence="18 19" key="1">
    <citation type="submission" date="2019-05" db="EMBL/GenBank/DDBJ databases">
        <title>Draft genome sequence of Nonomuraea turkmeniaca DSM 43926.</title>
        <authorList>
            <person name="Saricaoglu S."/>
            <person name="Isik K."/>
        </authorList>
    </citation>
    <scope>NUCLEOTIDE SEQUENCE [LARGE SCALE GENOMIC DNA]</scope>
    <source>
        <strain evidence="18 19">DSM 43926</strain>
    </source>
</reference>
<comment type="caution">
    <text evidence="18">The sequence shown here is derived from an EMBL/GenBank/DDBJ whole genome shotgun (WGS) entry which is preliminary data.</text>
</comment>
<keyword evidence="5" id="KW-0997">Cell inner membrane</keyword>
<keyword evidence="4" id="KW-1003">Cell membrane</keyword>
<dbReference type="SUPFAM" id="SSF56601">
    <property type="entry name" value="beta-lactamase/transpeptidase-like"/>
    <property type="match status" value="1"/>
</dbReference>
<keyword evidence="11 15" id="KW-1133">Transmembrane helix</keyword>
<dbReference type="Gene3D" id="3.40.710.10">
    <property type="entry name" value="DD-peptidase/beta-lactamase superfamily"/>
    <property type="match status" value="1"/>
</dbReference>
<keyword evidence="10" id="KW-0573">Peptidoglycan synthesis</keyword>
<evidence type="ECO:0000256" key="10">
    <source>
        <dbReference type="ARBA" id="ARBA00022984"/>
    </source>
</evidence>
<evidence type="ECO:0000256" key="7">
    <source>
        <dbReference type="ARBA" id="ARBA00022692"/>
    </source>
</evidence>
<dbReference type="GO" id="GO:0008360">
    <property type="term" value="P:regulation of cell shape"/>
    <property type="evidence" value="ECO:0007669"/>
    <property type="project" value="UniProtKB-KW"/>
</dbReference>
<evidence type="ECO:0000256" key="14">
    <source>
        <dbReference type="SAM" id="MobiDB-lite"/>
    </source>
</evidence>
<keyword evidence="8 18" id="KW-0378">Hydrolase</keyword>
<dbReference type="EC" id="3.4.16.4" evidence="18"/>
<dbReference type="Pfam" id="PF03717">
    <property type="entry name" value="PBP_dimer"/>
    <property type="match status" value="1"/>
</dbReference>
<dbReference type="InterPro" id="IPR036138">
    <property type="entry name" value="PBP_dimer_sf"/>
</dbReference>
<evidence type="ECO:0000259" key="17">
    <source>
        <dbReference type="Pfam" id="PF03717"/>
    </source>
</evidence>
<evidence type="ECO:0000256" key="5">
    <source>
        <dbReference type="ARBA" id="ARBA00022519"/>
    </source>
</evidence>
<sequence>MSRARLFVLRLVIVAMVATLVGRLWFLQVISEAEYVQAATDVRIRTVPVPPVRGQIVDVTGRPLVTNRTRPVVTVDAVALAHQPDGGRAVLERLGEVLRQPYRQIAEKVRLCGPEVAQPCWQGSPYEPIPVAEDVSAPVALQISERQQDFPGVRTELRPVRVYPFGAAAAHTLGYVQGAKGRDGLEGVYDRELAGRPGRRDMAVDNTGQVTRTLRQDPPVPGNTLVTSLDSRIQTIAEQAVARALASSGAKSGAAVVMESQTGRLVALAGLPAYDPAVWTDGVTAREYKRLPLLSQAVQGEWAPGSTWKVSSVAAAANAGYGLGASYDCPSGYTVGNRVFRNFASADLGLMTMHGALVQSCDTIFYRLADQLWQRGSEAMEKTARGFGFGEPTGVDLPGEAAGAVPDRAAKKALWRATREESCRRAVKGYPEMADRGRAAYLTAIAKENCRGGGVWRGGDAANFSIGQGGVLVTPLQLARAYAAVANGGTLHSPRVGLKVVKPDGSTVKTITPPVAGRLPASAETLRFIRNALSQVPKEGTAEGAFKGFPFGKVAVAGKTGTAESFGHRDTSWFASFAPDPAYTVVVVLSEGGRGAEGAAPAARDIWEGIIGLAELRTFRPESGSSRDQRGPSERDQSTQERRTFRPESGSSRDQRGPSERDQSTQERR</sequence>
<dbReference type="OrthoDB" id="9766847at2"/>
<evidence type="ECO:0000256" key="12">
    <source>
        <dbReference type="ARBA" id="ARBA00023136"/>
    </source>
</evidence>
<dbReference type="Pfam" id="PF00905">
    <property type="entry name" value="Transpeptidase"/>
    <property type="match status" value="1"/>
</dbReference>
<keyword evidence="12 15" id="KW-0472">Membrane</keyword>
<evidence type="ECO:0000256" key="2">
    <source>
        <dbReference type="ARBA" id="ARBA00004236"/>
    </source>
</evidence>
<feature type="domain" description="Penicillin-binding protein transpeptidase" evidence="16">
    <location>
        <begin position="253"/>
        <end position="606"/>
    </location>
</feature>
<evidence type="ECO:0000256" key="11">
    <source>
        <dbReference type="ARBA" id="ARBA00022989"/>
    </source>
</evidence>
<dbReference type="InterPro" id="IPR012338">
    <property type="entry name" value="Beta-lactam/transpept-like"/>
</dbReference>